<dbReference type="PIRSF" id="PIRSF000151">
    <property type="entry name" value="GPR"/>
    <property type="match status" value="1"/>
</dbReference>
<dbReference type="NCBIfam" id="TIGR00407">
    <property type="entry name" value="proA"/>
    <property type="match status" value="1"/>
</dbReference>
<dbReference type="InterPro" id="IPR016162">
    <property type="entry name" value="Ald_DH_N"/>
</dbReference>
<dbReference type="EMBL" id="FUXI01000011">
    <property type="protein sequence ID" value="SJZ69248.1"/>
    <property type="molecule type" value="Genomic_DNA"/>
</dbReference>
<organism evidence="9 10">
    <name type="scientific">Pilibacter termitis</name>
    <dbReference type="NCBI Taxonomy" id="263852"/>
    <lineage>
        <taxon>Bacteria</taxon>
        <taxon>Bacillati</taxon>
        <taxon>Bacillota</taxon>
        <taxon>Bacilli</taxon>
        <taxon>Lactobacillales</taxon>
        <taxon>Enterococcaceae</taxon>
        <taxon>Pilibacter</taxon>
    </lineage>
</organism>
<dbReference type="UniPathway" id="UPA00098">
    <property type="reaction ID" value="UER00360"/>
</dbReference>
<comment type="catalytic activity">
    <reaction evidence="6 7">
        <text>L-glutamate 5-semialdehyde + phosphate + NADP(+) = L-glutamyl 5-phosphate + NADPH + H(+)</text>
        <dbReference type="Rhea" id="RHEA:19541"/>
        <dbReference type="ChEBI" id="CHEBI:15378"/>
        <dbReference type="ChEBI" id="CHEBI:43474"/>
        <dbReference type="ChEBI" id="CHEBI:57783"/>
        <dbReference type="ChEBI" id="CHEBI:58066"/>
        <dbReference type="ChEBI" id="CHEBI:58274"/>
        <dbReference type="ChEBI" id="CHEBI:58349"/>
        <dbReference type="EC" id="1.2.1.41"/>
    </reaction>
</comment>
<evidence type="ECO:0000256" key="3">
    <source>
        <dbReference type="ARBA" id="ARBA00022650"/>
    </source>
</evidence>
<dbReference type="PANTHER" id="PTHR11063:SF8">
    <property type="entry name" value="DELTA-1-PYRROLINE-5-CARBOXYLATE SYNTHASE"/>
    <property type="match status" value="1"/>
</dbReference>
<dbReference type="InterPro" id="IPR016163">
    <property type="entry name" value="Ald_DH_C"/>
</dbReference>
<evidence type="ECO:0000256" key="1">
    <source>
        <dbReference type="ARBA" id="ARBA00004985"/>
    </source>
</evidence>
<dbReference type="EC" id="1.2.1.41" evidence="7"/>
<dbReference type="GO" id="GO:0050661">
    <property type="term" value="F:NADP binding"/>
    <property type="evidence" value="ECO:0007669"/>
    <property type="project" value="InterPro"/>
</dbReference>
<evidence type="ECO:0000259" key="8">
    <source>
        <dbReference type="Pfam" id="PF00171"/>
    </source>
</evidence>
<proteinExistence type="inferred from homology"/>
<evidence type="ECO:0000313" key="10">
    <source>
        <dbReference type="Proteomes" id="UP000190328"/>
    </source>
</evidence>
<evidence type="ECO:0000256" key="5">
    <source>
        <dbReference type="ARBA" id="ARBA00023002"/>
    </source>
</evidence>
<dbReference type="InterPro" id="IPR012134">
    <property type="entry name" value="Glu-5-SA_DH"/>
</dbReference>
<sequence>MTETTQKGTQAKKASKILATLTTKEKNNYLRLLSEALLEQSEWVLEENQKDILVAKENGMGEGMLDRLHLTQERLEDIALGVRKIIDLEDPIGLVEKMWINEDGLKIGIERVPLGVIGMIYESRPNVTIDAAALCFKSGNAVILRGGKEAIYTNRAFEKIMQETLETCGLPCECIQLIHDTTRASTQEMFTATEILDCLIPRGSASLIQAVKREARVPVIETGVGNCHVYIDEFADIEMGLNIVENAKTQRISVCNSMETLVVHEKIAPAFLPKLEERLAKYSVELRADEKAGKCLKHSVPATEEDYKTEFLDYILAIKTVGNLDEAIEHINYYSSSHSEAIVTENYTFAQKFLKEIDSAAVYVNASTRFTDGFVFGFGAEIGISTQKLHARGPMGLPALTSQKYIIYGNGQIRG</sequence>
<dbReference type="CDD" id="cd07079">
    <property type="entry name" value="ALDH_F18-19_ProA-GPR"/>
    <property type="match status" value="1"/>
</dbReference>
<dbReference type="InterPro" id="IPR016161">
    <property type="entry name" value="Ald_DH/histidinol_DH"/>
</dbReference>
<name>A0A1T4MR95_9ENTE</name>
<dbReference type="STRING" id="263852.SAMN02745116_01177"/>
<protein>
    <recommendedName>
        <fullName evidence="7">Gamma-glutamyl phosphate reductase</fullName>
        <shortName evidence="7">GPR</shortName>
        <ecNumber evidence="7">1.2.1.41</ecNumber>
    </recommendedName>
    <alternativeName>
        <fullName evidence="7">Glutamate-5-semialdehyde dehydrogenase</fullName>
    </alternativeName>
    <alternativeName>
        <fullName evidence="7">Glutamyl-gamma-semialdehyde dehydrogenase</fullName>
        <shortName evidence="7">GSA dehydrogenase</shortName>
    </alternativeName>
</protein>
<dbReference type="NCBIfam" id="NF001221">
    <property type="entry name" value="PRK00197.1"/>
    <property type="match status" value="1"/>
</dbReference>
<dbReference type="FunFam" id="3.40.309.10:FF:000006">
    <property type="entry name" value="Gamma-glutamyl phosphate reductase"/>
    <property type="match status" value="1"/>
</dbReference>
<evidence type="ECO:0000256" key="7">
    <source>
        <dbReference type="HAMAP-Rule" id="MF_00412"/>
    </source>
</evidence>
<gene>
    <name evidence="7" type="primary">proA</name>
    <name evidence="9" type="ORF">SAMN02745116_01177</name>
</gene>
<dbReference type="PROSITE" id="PS01223">
    <property type="entry name" value="PROA"/>
    <property type="match status" value="1"/>
</dbReference>
<keyword evidence="10" id="KW-1185">Reference proteome</keyword>
<keyword evidence="4 7" id="KW-0521">NADP</keyword>
<dbReference type="OrthoDB" id="9809970at2"/>
<evidence type="ECO:0000256" key="4">
    <source>
        <dbReference type="ARBA" id="ARBA00022857"/>
    </source>
</evidence>
<dbReference type="InterPro" id="IPR020593">
    <property type="entry name" value="G-glutamylP_reductase_CS"/>
</dbReference>
<reference evidence="10" key="1">
    <citation type="submission" date="2017-02" db="EMBL/GenBank/DDBJ databases">
        <authorList>
            <person name="Varghese N."/>
            <person name="Submissions S."/>
        </authorList>
    </citation>
    <scope>NUCLEOTIDE SEQUENCE [LARGE SCALE GENOMIC DNA]</scope>
    <source>
        <strain evidence="10">ATCC BAA-1030</strain>
    </source>
</reference>
<comment type="similarity">
    <text evidence="7">Belongs to the gamma-glutamyl phosphate reductase family.</text>
</comment>
<dbReference type="GO" id="GO:0055129">
    <property type="term" value="P:L-proline biosynthetic process"/>
    <property type="evidence" value="ECO:0007669"/>
    <property type="project" value="UniProtKB-UniRule"/>
</dbReference>
<dbReference type="HAMAP" id="MF_00412">
    <property type="entry name" value="ProA"/>
    <property type="match status" value="1"/>
</dbReference>
<comment type="subcellular location">
    <subcellularLocation>
        <location evidence="7">Cytoplasm</location>
    </subcellularLocation>
</comment>
<dbReference type="RefSeq" id="WP_078807110.1">
    <property type="nucleotide sequence ID" value="NZ_FUXI01000011.1"/>
</dbReference>
<dbReference type="Pfam" id="PF00171">
    <property type="entry name" value="Aldedh"/>
    <property type="match status" value="1"/>
</dbReference>
<dbReference type="PANTHER" id="PTHR11063">
    <property type="entry name" value="GLUTAMATE SEMIALDEHYDE DEHYDROGENASE"/>
    <property type="match status" value="1"/>
</dbReference>
<comment type="function">
    <text evidence="7">Catalyzes the NADPH-dependent reduction of L-glutamate 5-phosphate into L-glutamate 5-semialdehyde and phosphate. The product spontaneously undergoes cyclization to form 1-pyrroline-5-carboxylate.</text>
</comment>
<keyword evidence="2 7" id="KW-0028">Amino-acid biosynthesis</keyword>
<dbReference type="GO" id="GO:0005737">
    <property type="term" value="C:cytoplasm"/>
    <property type="evidence" value="ECO:0007669"/>
    <property type="project" value="UniProtKB-SubCell"/>
</dbReference>
<evidence type="ECO:0000256" key="6">
    <source>
        <dbReference type="ARBA" id="ARBA00049024"/>
    </source>
</evidence>
<feature type="domain" description="Aldehyde dehydrogenase" evidence="8">
    <location>
        <begin position="10"/>
        <end position="290"/>
    </location>
</feature>
<keyword evidence="7" id="KW-0963">Cytoplasm</keyword>
<keyword evidence="5 7" id="KW-0560">Oxidoreductase</keyword>
<evidence type="ECO:0000313" key="9">
    <source>
        <dbReference type="EMBL" id="SJZ69248.1"/>
    </source>
</evidence>
<dbReference type="GO" id="GO:0004350">
    <property type="term" value="F:glutamate-5-semialdehyde dehydrogenase activity"/>
    <property type="evidence" value="ECO:0007669"/>
    <property type="project" value="UniProtKB-UniRule"/>
</dbReference>
<dbReference type="Proteomes" id="UP000190328">
    <property type="component" value="Unassembled WGS sequence"/>
</dbReference>
<keyword evidence="3 7" id="KW-0641">Proline biosynthesis</keyword>
<comment type="pathway">
    <text evidence="1 7">Amino-acid biosynthesis; L-proline biosynthesis; L-glutamate 5-semialdehyde from L-glutamate: step 2/2.</text>
</comment>
<dbReference type="Gene3D" id="3.40.605.10">
    <property type="entry name" value="Aldehyde Dehydrogenase, Chain A, domain 1"/>
    <property type="match status" value="1"/>
</dbReference>
<dbReference type="SUPFAM" id="SSF53720">
    <property type="entry name" value="ALDH-like"/>
    <property type="match status" value="1"/>
</dbReference>
<evidence type="ECO:0000256" key="2">
    <source>
        <dbReference type="ARBA" id="ARBA00022605"/>
    </source>
</evidence>
<dbReference type="InterPro" id="IPR000965">
    <property type="entry name" value="GPR_dom"/>
</dbReference>
<accession>A0A1T4MR95</accession>
<dbReference type="AlphaFoldDB" id="A0A1T4MR95"/>
<dbReference type="InterPro" id="IPR015590">
    <property type="entry name" value="Aldehyde_DH_dom"/>
</dbReference>
<dbReference type="Gene3D" id="3.40.309.10">
    <property type="entry name" value="Aldehyde Dehydrogenase, Chain A, domain 2"/>
    <property type="match status" value="1"/>
</dbReference>